<dbReference type="GO" id="GO:0009401">
    <property type="term" value="P:phosphoenolpyruvate-dependent sugar phosphotransferase system"/>
    <property type="evidence" value="ECO:0007669"/>
    <property type="project" value="InterPro"/>
</dbReference>
<reference evidence="3" key="5">
    <citation type="submission" date="2023-01" db="EMBL/GenBank/DDBJ databases">
        <authorList>
            <person name="Du H."/>
            <person name="Wan W."/>
        </authorList>
    </citation>
    <scope>NUCLEOTIDE SEQUENCE</scope>
    <source>
        <strain evidence="3">HD1688</strain>
    </source>
</reference>
<dbReference type="KEGG" id="kom:HR38_05500"/>
<proteinExistence type="predicted"/>
<dbReference type="SUPFAM" id="SSF53062">
    <property type="entry name" value="PTS system fructose IIA component-like"/>
    <property type="match status" value="1"/>
</dbReference>
<dbReference type="RefSeq" id="WP_014837007.1">
    <property type="nucleotide sequence ID" value="NZ_AP022547.1"/>
</dbReference>
<evidence type="ECO:0000313" key="3">
    <source>
        <dbReference type="EMBL" id="MDS7901766.1"/>
    </source>
</evidence>
<reference evidence="4 6" key="2">
    <citation type="submission" date="2018-01" db="EMBL/GenBank/DDBJ databases">
        <title>Genomic study of Klebsiella pneumoniae.</title>
        <authorList>
            <person name="Yang Y."/>
            <person name="Bicalho R."/>
        </authorList>
    </citation>
    <scope>NUCLEOTIDE SEQUENCE [LARGE SCALE GENOMIC DNA]</scope>
    <source>
        <strain evidence="4 6">A2</strain>
    </source>
</reference>
<dbReference type="GO" id="GO:0016020">
    <property type="term" value="C:membrane"/>
    <property type="evidence" value="ECO:0007669"/>
    <property type="project" value="InterPro"/>
</dbReference>
<evidence type="ECO:0000313" key="6">
    <source>
        <dbReference type="Proteomes" id="UP000234661"/>
    </source>
</evidence>
<feature type="domain" description="PTS EIIA type-4" evidence="2">
    <location>
        <begin position="1"/>
        <end position="129"/>
    </location>
</feature>
<dbReference type="EMBL" id="PIET01000693">
    <property type="protein sequence ID" value="PLM56834.1"/>
    <property type="molecule type" value="Genomic_DNA"/>
</dbReference>
<dbReference type="PROSITE" id="PS51096">
    <property type="entry name" value="PTS_EIIA_TYPE_4"/>
    <property type="match status" value="1"/>
</dbReference>
<dbReference type="PANTHER" id="PTHR33799:SF1">
    <property type="entry name" value="PTS SYSTEM MANNOSE-SPECIFIC EIIAB COMPONENT-RELATED"/>
    <property type="match status" value="1"/>
</dbReference>
<evidence type="ECO:0000313" key="4">
    <source>
        <dbReference type="EMBL" id="PLM56834.1"/>
    </source>
</evidence>
<organism evidence="4 6">
    <name type="scientific">Klebsiella michiganensis</name>
    <dbReference type="NCBI Taxonomy" id="1134687"/>
    <lineage>
        <taxon>Bacteria</taxon>
        <taxon>Pseudomonadati</taxon>
        <taxon>Pseudomonadota</taxon>
        <taxon>Gammaproteobacteria</taxon>
        <taxon>Enterobacterales</taxon>
        <taxon>Enterobacteriaceae</taxon>
        <taxon>Klebsiella/Raoultella group</taxon>
        <taxon>Klebsiella</taxon>
    </lineage>
</organism>
<accession>A0A249WGV8</accession>
<dbReference type="EMBL" id="JAQSKY010000021">
    <property type="protein sequence ID" value="MDS7901766.1"/>
    <property type="molecule type" value="Genomic_DNA"/>
</dbReference>
<dbReference type="Proteomes" id="UP001249822">
    <property type="component" value="Unassembled WGS sequence"/>
</dbReference>
<dbReference type="EMBL" id="CP102103">
    <property type="protein sequence ID" value="UWZ74094.1"/>
    <property type="molecule type" value="Genomic_DNA"/>
</dbReference>
<dbReference type="Proteomes" id="UP000234661">
    <property type="component" value="Unassembled WGS sequence"/>
</dbReference>
<reference evidence="5" key="3">
    <citation type="submission" date="2022-08" db="EMBL/GenBank/DDBJ databases">
        <title>Genomic characterization and comparative genomic analysis of a strain of klebsiella michiganensis carrying blaKPC-2 isolated from the blood of children with very preterm bloodstream infection.</title>
        <authorList>
            <person name="Zhang N."/>
        </authorList>
    </citation>
    <scope>NUCLEOTIDE SEQUENCE</scope>
    <source>
        <strain evidence="5">BSI-KPN166</strain>
    </source>
</reference>
<dbReference type="AlphaFoldDB" id="A0A249WGV8"/>
<sequence length="160" mass="17347">MREMYIATHGRYAEGIVSALNLLIGDDHGVTPVCAYCGEIESTAELAIRFDAIARQAAGRGNELVLFTDMPGGSVNNTAVQMMVKYPHAHVISGASLIMLMEFCMSEHVETAQRLQDAVAAASGAMQYMNQLPEIIAARQAAQHKTQDNIDDFFAEEGNP</sequence>
<gene>
    <name evidence="4" type="ORF">CWM85_20475</name>
    <name evidence="5" type="ORF">NP224_28770</name>
    <name evidence="3" type="ORF">PTQ40_22620</name>
</gene>
<dbReference type="InterPro" id="IPR004701">
    <property type="entry name" value="PTS_EIIA_man-typ"/>
</dbReference>
<dbReference type="GeneID" id="66562518"/>
<dbReference type="Proteomes" id="UP001060345">
    <property type="component" value="Chromosome"/>
</dbReference>
<name>A0A249WGV8_9ENTR</name>
<dbReference type="InterPro" id="IPR051471">
    <property type="entry name" value="Bacterial_PTS_sugar_comp"/>
</dbReference>
<evidence type="ECO:0000256" key="1">
    <source>
        <dbReference type="ARBA" id="ARBA00022679"/>
    </source>
</evidence>
<evidence type="ECO:0000313" key="5">
    <source>
        <dbReference type="EMBL" id="UWZ74094.1"/>
    </source>
</evidence>
<dbReference type="Gene3D" id="3.40.50.510">
    <property type="entry name" value="Phosphotransferase system, mannose-type IIA component"/>
    <property type="match status" value="1"/>
</dbReference>
<reference evidence="3" key="4">
    <citation type="journal article" date="2023" name="Front. Microbiol.">
        <title>Genomic characterization of carbapenem-resistant Klebsiella oxytoca complex in China: a multi-center study.</title>
        <authorList>
            <person name="Wan W."/>
            <person name="Yang X."/>
            <person name="Yu H."/>
            <person name="Wang M."/>
            <person name="Jia W."/>
            <person name="Huang B."/>
            <person name="Qu F."/>
            <person name="Shan B."/>
            <person name="Tang Y.W."/>
            <person name="Chen L."/>
            <person name="Du H."/>
        </authorList>
    </citation>
    <scope>NUCLEOTIDE SEQUENCE</scope>
    <source>
        <strain evidence="3">HD1688</strain>
    </source>
</reference>
<evidence type="ECO:0000259" key="2">
    <source>
        <dbReference type="PROSITE" id="PS51096"/>
    </source>
</evidence>
<dbReference type="InterPro" id="IPR036662">
    <property type="entry name" value="PTS_EIIA_man-typ_sf"/>
</dbReference>
<dbReference type="Pfam" id="PF03610">
    <property type="entry name" value="EIIA-man"/>
    <property type="match status" value="1"/>
</dbReference>
<reference evidence="4 6" key="1">
    <citation type="submission" date="2017-11" db="EMBL/GenBank/DDBJ databases">
        <authorList>
            <person name="Han C.G."/>
        </authorList>
    </citation>
    <scope>NUCLEOTIDE SEQUENCE [LARGE SCALE GENOMIC DNA]</scope>
    <source>
        <strain evidence="4 6">A2</strain>
    </source>
</reference>
<keyword evidence="1" id="KW-0808">Transferase</keyword>
<protein>
    <submittedName>
        <fullName evidence="4">PTS fructose transporter subunit IIA</fullName>
    </submittedName>
</protein>
<dbReference type="GO" id="GO:0016740">
    <property type="term" value="F:transferase activity"/>
    <property type="evidence" value="ECO:0007669"/>
    <property type="project" value="UniProtKB-KW"/>
</dbReference>
<dbReference type="PANTHER" id="PTHR33799">
    <property type="entry name" value="PTS PERMEASE-RELATED-RELATED"/>
    <property type="match status" value="1"/>
</dbReference>